<dbReference type="Proteomes" id="UP001595823">
    <property type="component" value="Unassembled WGS sequence"/>
</dbReference>
<reference evidence="2" key="1">
    <citation type="journal article" date="2019" name="Int. J. Syst. Evol. Microbiol.">
        <title>The Global Catalogue of Microorganisms (GCM) 10K type strain sequencing project: providing services to taxonomists for standard genome sequencing and annotation.</title>
        <authorList>
            <consortium name="The Broad Institute Genomics Platform"/>
            <consortium name="The Broad Institute Genome Sequencing Center for Infectious Disease"/>
            <person name="Wu L."/>
            <person name="Ma J."/>
        </authorList>
    </citation>
    <scope>NUCLEOTIDE SEQUENCE [LARGE SCALE GENOMIC DNA]</scope>
    <source>
        <strain evidence="2">IBRC-M 10908</strain>
    </source>
</reference>
<proteinExistence type="predicted"/>
<comment type="caution">
    <text evidence="1">The sequence shown here is derived from an EMBL/GenBank/DDBJ whole genome shotgun (WGS) entry which is preliminary data.</text>
</comment>
<evidence type="ECO:0000313" key="1">
    <source>
        <dbReference type="EMBL" id="MFC4335486.1"/>
    </source>
</evidence>
<accession>A0ABV8TYP4</accession>
<sequence>MAARIEERGEEPVIDIIQNQNGELALDVTVARPKTACFDGTAFHGAFTPGVHMGVIDQAAWRDLQGTNVSGYHGTAVSGNGVTPVNGDPVGGTVLESTVGNAGVGIAKAATVDNRITADRPVNAGVRNRRRGIRPPRKRP</sequence>
<gene>
    <name evidence="1" type="ORF">ACFPET_09775</name>
</gene>
<dbReference type="EMBL" id="JBHSDK010000013">
    <property type="protein sequence ID" value="MFC4335486.1"/>
    <property type="molecule type" value="Genomic_DNA"/>
</dbReference>
<evidence type="ECO:0000313" key="2">
    <source>
        <dbReference type="Proteomes" id="UP001595823"/>
    </source>
</evidence>
<organism evidence="1 2">
    <name type="scientific">Salininema proteolyticum</name>
    <dbReference type="NCBI Taxonomy" id="1607685"/>
    <lineage>
        <taxon>Bacteria</taxon>
        <taxon>Bacillati</taxon>
        <taxon>Actinomycetota</taxon>
        <taxon>Actinomycetes</taxon>
        <taxon>Glycomycetales</taxon>
        <taxon>Glycomycetaceae</taxon>
        <taxon>Salininema</taxon>
    </lineage>
</organism>
<dbReference type="RefSeq" id="WP_380620382.1">
    <property type="nucleotide sequence ID" value="NZ_JBHSDK010000013.1"/>
</dbReference>
<protein>
    <submittedName>
        <fullName evidence="1">Uncharacterized protein</fullName>
    </submittedName>
</protein>
<name>A0ABV8TYP4_9ACTN</name>
<keyword evidence="2" id="KW-1185">Reference proteome</keyword>